<evidence type="ECO:0000256" key="1">
    <source>
        <dbReference type="SAM" id="Phobius"/>
    </source>
</evidence>
<protein>
    <submittedName>
        <fullName evidence="2">Uncharacterized protein</fullName>
    </submittedName>
</protein>
<keyword evidence="1" id="KW-1133">Transmembrane helix</keyword>
<keyword evidence="3" id="KW-1185">Reference proteome</keyword>
<proteinExistence type="predicted"/>
<gene>
    <name evidence="2" type="ORF">ARMGADRAFT_486053</name>
</gene>
<dbReference type="EMBL" id="KZ293647">
    <property type="protein sequence ID" value="PBK99021.1"/>
    <property type="molecule type" value="Genomic_DNA"/>
</dbReference>
<keyword evidence="1" id="KW-0472">Membrane</keyword>
<dbReference type="AlphaFoldDB" id="A0A2H3DUY2"/>
<accession>A0A2H3DUY2</accession>
<sequence>MYQPKSGETGLPPESSYRFLLSQRASSFVITMSASNEKGTTESTSPSQHVFVEVETHCWDHSLEKSKRLFGARSRMREDDVSISSSLEELQRKEANFRVQDVSFGHPFFVVLAFGNCIIFVPFYIPVFLHRWAKIFP</sequence>
<evidence type="ECO:0000313" key="3">
    <source>
        <dbReference type="Proteomes" id="UP000217790"/>
    </source>
</evidence>
<dbReference type="InParanoid" id="A0A2H3DUY2"/>
<organism evidence="2 3">
    <name type="scientific">Armillaria gallica</name>
    <name type="common">Bulbous honey fungus</name>
    <name type="synonym">Armillaria bulbosa</name>
    <dbReference type="NCBI Taxonomy" id="47427"/>
    <lineage>
        <taxon>Eukaryota</taxon>
        <taxon>Fungi</taxon>
        <taxon>Dikarya</taxon>
        <taxon>Basidiomycota</taxon>
        <taxon>Agaricomycotina</taxon>
        <taxon>Agaricomycetes</taxon>
        <taxon>Agaricomycetidae</taxon>
        <taxon>Agaricales</taxon>
        <taxon>Marasmiineae</taxon>
        <taxon>Physalacriaceae</taxon>
        <taxon>Armillaria</taxon>
    </lineage>
</organism>
<dbReference type="Proteomes" id="UP000217790">
    <property type="component" value="Unassembled WGS sequence"/>
</dbReference>
<evidence type="ECO:0000313" key="2">
    <source>
        <dbReference type="EMBL" id="PBK99021.1"/>
    </source>
</evidence>
<reference evidence="3" key="1">
    <citation type="journal article" date="2017" name="Nat. Ecol. Evol.">
        <title>Genome expansion and lineage-specific genetic innovations in the forest pathogenic fungi Armillaria.</title>
        <authorList>
            <person name="Sipos G."/>
            <person name="Prasanna A.N."/>
            <person name="Walter M.C."/>
            <person name="O'Connor E."/>
            <person name="Balint B."/>
            <person name="Krizsan K."/>
            <person name="Kiss B."/>
            <person name="Hess J."/>
            <person name="Varga T."/>
            <person name="Slot J."/>
            <person name="Riley R."/>
            <person name="Boka B."/>
            <person name="Rigling D."/>
            <person name="Barry K."/>
            <person name="Lee J."/>
            <person name="Mihaltcheva S."/>
            <person name="LaButti K."/>
            <person name="Lipzen A."/>
            <person name="Waldron R."/>
            <person name="Moloney N.M."/>
            <person name="Sperisen C."/>
            <person name="Kredics L."/>
            <person name="Vagvoelgyi C."/>
            <person name="Patrignani A."/>
            <person name="Fitzpatrick D."/>
            <person name="Nagy I."/>
            <person name="Doyle S."/>
            <person name="Anderson J.B."/>
            <person name="Grigoriev I.V."/>
            <person name="Gueldener U."/>
            <person name="Muensterkoetter M."/>
            <person name="Nagy L.G."/>
        </authorList>
    </citation>
    <scope>NUCLEOTIDE SEQUENCE [LARGE SCALE GENOMIC DNA]</scope>
    <source>
        <strain evidence="3">Ar21-2</strain>
    </source>
</reference>
<keyword evidence="1" id="KW-0812">Transmembrane</keyword>
<feature type="transmembrane region" description="Helical" evidence="1">
    <location>
        <begin position="108"/>
        <end position="129"/>
    </location>
</feature>
<name>A0A2H3DUY2_ARMGA</name>